<keyword evidence="1" id="KW-0805">Transcription regulation</keyword>
<dbReference type="SUPFAM" id="SSF51182">
    <property type="entry name" value="RmlC-like cupins"/>
    <property type="match status" value="1"/>
</dbReference>
<dbReference type="InterPro" id="IPR009057">
    <property type="entry name" value="Homeodomain-like_sf"/>
</dbReference>
<dbReference type="Gene3D" id="1.10.10.60">
    <property type="entry name" value="Homeodomain-like"/>
    <property type="match status" value="1"/>
</dbReference>
<dbReference type="InterPro" id="IPR011051">
    <property type="entry name" value="RmlC_Cupin_sf"/>
</dbReference>
<dbReference type="GO" id="GO:0043565">
    <property type="term" value="F:sequence-specific DNA binding"/>
    <property type="evidence" value="ECO:0007669"/>
    <property type="project" value="InterPro"/>
</dbReference>
<evidence type="ECO:0000256" key="3">
    <source>
        <dbReference type="ARBA" id="ARBA00023163"/>
    </source>
</evidence>
<dbReference type="OrthoDB" id="9814125at2"/>
<organism evidence="6 7">
    <name type="scientific">Sphingomonas carotinifaciens</name>
    <dbReference type="NCBI Taxonomy" id="1166323"/>
    <lineage>
        <taxon>Bacteria</taxon>
        <taxon>Pseudomonadati</taxon>
        <taxon>Pseudomonadota</taxon>
        <taxon>Alphaproteobacteria</taxon>
        <taxon>Sphingomonadales</taxon>
        <taxon>Sphingomonadaceae</taxon>
        <taxon>Sphingomonas</taxon>
    </lineage>
</organism>
<evidence type="ECO:0000313" key="6">
    <source>
        <dbReference type="EMBL" id="SDF54383.1"/>
    </source>
</evidence>
<proteinExistence type="predicted"/>
<dbReference type="PROSITE" id="PS01124">
    <property type="entry name" value="HTH_ARAC_FAMILY_2"/>
    <property type="match status" value="1"/>
</dbReference>
<dbReference type="PANTHER" id="PTHR46796">
    <property type="entry name" value="HTH-TYPE TRANSCRIPTIONAL ACTIVATOR RHAS-RELATED"/>
    <property type="match status" value="1"/>
</dbReference>
<dbReference type="PRINTS" id="PR00032">
    <property type="entry name" value="HTHARAC"/>
</dbReference>
<evidence type="ECO:0000313" key="8">
    <source>
        <dbReference type="Proteomes" id="UP000436801"/>
    </source>
</evidence>
<evidence type="ECO:0000259" key="4">
    <source>
        <dbReference type="PROSITE" id="PS01124"/>
    </source>
</evidence>
<sequence>MVAASIPRFYLYGEPHRSVEASFVHAERLDDRSRPSEWTILPHAHADLVQAFVLDRGGGTMRAEDARFDVVAPALLLIPAGIVHGFSWDPASVGSVVTLSVRHLALLDGRYPGLAGVFARAQVVALSSEALTVLHGVTVTLMRELGWSAPGHRAAVDAALLTFLIEAGRAAGPDPGKAQPPPGQHGALVARYRARIDERFRLREPIAVHAAALGTSESRLRVACTRIAGMSPAAILDERAMLDAKRALLYTNLSVAEVGYNAGFADPAYFTRFFTRHSGVSPRTFRSTGSDGA</sequence>
<dbReference type="SUPFAM" id="SSF46689">
    <property type="entry name" value="Homeodomain-like"/>
    <property type="match status" value="1"/>
</dbReference>
<dbReference type="SMART" id="SM00342">
    <property type="entry name" value="HTH_ARAC"/>
    <property type="match status" value="1"/>
</dbReference>
<evidence type="ECO:0000256" key="1">
    <source>
        <dbReference type="ARBA" id="ARBA00023015"/>
    </source>
</evidence>
<dbReference type="InterPro" id="IPR047264">
    <property type="entry name" value="Cupin_HpaA-like_N"/>
</dbReference>
<evidence type="ECO:0000256" key="2">
    <source>
        <dbReference type="ARBA" id="ARBA00023125"/>
    </source>
</evidence>
<accession>A0A1G7LY58</accession>
<dbReference type="GO" id="GO:0003700">
    <property type="term" value="F:DNA-binding transcription factor activity"/>
    <property type="evidence" value="ECO:0007669"/>
    <property type="project" value="InterPro"/>
</dbReference>
<dbReference type="InterPro" id="IPR018060">
    <property type="entry name" value="HTH_AraC"/>
</dbReference>
<evidence type="ECO:0000313" key="7">
    <source>
        <dbReference type="Proteomes" id="UP000323502"/>
    </source>
</evidence>
<keyword evidence="2" id="KW-0238">DNA-binding</keyword>
<name>A0A1G7LY58_9SPHN</name>
<dbReference type="InterPro" id="IPR020449">
    <property type="entry name" value="Tscrpt_reg_AraC-type_HTH"/>
</dbReference>
<gene>
    <name evidence="5" type="ORF">GQR91_00685</name>
    <name evidence="6" type="ORF">SAMN05216557_10410</name>
</gene>
<dbReference type="EMBL" id="FNBI01000004">
    <property type="protein sequence ID" value="SDF54383.1"/>
    <property type="molecule type" value="Genomic_DNA"/>
</dbReference>
<feature type="domain" description="HTH araC/xylS-type" evidence="4">
    <location>
        <begin position="190"/>
        <end position="288"/>
    </location>
</feature>
<keyword evidence="7" id="KW-1185">Reference proteome</keyword>
<dbReference type="Proteomes" id="UP000436801">
    <property type="component" value="Unassembled WGS sequence"/>
</dbReference>
<keyword evidence="3" id="KW-0804">Transcription</keyword>
<dbReference type="InterPro" id="IPR050204">
    <property type="entry name" value="AraC_XylS_family_regulators"/>
</dbReference>
<dbReference type="CDD" id="cd06999">
    <property type="entry name" value="cupin_HpaA-like_N"/>
    <property type="match status" value="1"/>
</dbReference>
<dbReference type="RefSeq" id="WP_149682408.1">
    <property type="nucleotide sequence ID" value="NZ_FNBI01000004.1"/>
</dbReference>
<reference evidence="6 7" key="1">
    <citation type="submission" date="2016-10" db="EMBL/GenBank/DDBJ databases">
        <authorList>
            <person name="Varghese N."/>
            <person name="Submissions S."/>
        </authorList>
    </citation>
    <scope>NUCLEOTIDE SEQUENCE [LARGE SCALE GENOMIC DNA]</scope>
    <source>
        <strain evidence="6 7">S7-754</strain>
    </source>
</reference>
<dbReference type="EMBL" id="WSUT01000001">
    <property type="protein sequence ID" value="MWC42179.1"/>
    <property type="molecule type" value="Genomic_DNA"/>
</dbReference>
<protein>
    <submittedName>
        <fullName evidence="5">Helix-turn-helix domain-containing protein</fullName>
    </submittedName>
    <submittedName>
        <fullName evidence="6">Transcriptional regulator, AraC family</fullName>
    </submittedName>
</protein>
<dbReference type="AlphaFoldDB" id="A0A1G7LY58"/>
<dbReference type="Pfam" id="PF12833">
    <property type="entry name" value="HTH_18"/>
    <property type="match status" value="1"/>
</dbReference>
<reference evidence="5 8" key="2">
    <citation type="submission" date="2019-12" db="EMBL/GenBank/DDBJ databases">
        <authorList>
            <person name="Zheng J."/>
        </authorList>
    </citation>
    <scope>NUCLEOTIDE SEQUENCE [LARGE SCALE GENOMIC DNA]</scope>
    <source>
        <strain evidence="5 8">DSM 27347</strain>
    </source>
</reference>
<evidence type="ECO:0000313" key="5">
    <source>
        <dbReference type="EMBL" id="MWC42179.1"/>
    </source>
</evidence>
<dbReference type="Proteomes" id="UP000323502">
    <property type="component" value="Unassembled WGS sequence"/>
</dbReference>